<dbReference type="Gene3D" id="3.40.50.150">
    <property type="entry name" value="Vaccinia Virus protein VP39"/>
    <property type="match status" value="1"/>
</dbReference>
<reference evidence="7 8" key="1">
    <citation type="submission" date="2023-03" db="EMBL/GenBank/DDBJ databases">
        <title>YIM 152171 draft genome.</title>
        <authorList>
            <person name="Yang Z."/>
        </authorList>
    </citation>
    <scope>NUCLEOTIDE SEQUENCE [LARGE SCALE GENOMIC DNA]</scope>
    <source>
        <strain evidence="7 8">YIM 152171</strain>
    </source>
</reference>
<dbReference type="PANTHER" id="PTHR43667:SF2">
    <property type="entry name" value="FATTY ACID C-METHYL TRANSFERASE"/>
    <property type="match status" value="1"/>
</dbReference>
<dbReference type="GO" id="GO:0032259">
    <property type="term" value="P:methylation"/>
    <property type="evidence" value="ECO:0007669"/>
    <property type="project" value="UniProtKB-KW"/>
</dbReference>
<name>A0AAP3XQ33_9PROT</name>
<sequence>MTQPPSLHDTPVAGSAVLGRLSPSLALIARLAGRLRRGTLHLNLPGRPTITCRGSENGPEADLTIHSGRLARRYFLHGSVGVADAYVAGEWETSDLPALLELFDRNHEAWESGYYGSIASRALRRLGHRLRDNTREGSRRNIHAHYDLGNEFFGAWLDREMLYSAALFEEGAQDLDAAQAAKCRRLARMIGLEPGHRLLEIGSGWGAFACMAAREFGARVTSITISRAQAELARERVREAGLEGQVEIRLQDYRDIEESFDRIASIEMFEAVGERHWPDFFGKLRGCLAPGGRIGLQLITIADPYFHAYRRSPDFIQRYIFPGGMLPSPSVLAHHYARAGLKETALHAFAHDYARTLAIWRERFERAWPHITGQGFDERFRRLWRYYLAYCEAGFRSGSIDVRQTVLERS</sequence>
<dbReference type="Proteomes" id="UP001301140">
    <property type="component" value="Unassembled WGS sequence"/>
</dbReference>
<dbReference type="EMBL" id="JARGEQ010000082">
    <property type="protein sequence ID" value="MDF1586349.1"/>
    <property type="molecule type" value="Genomic_DNA"/>
</dbReference>
<dbReference type="GO" id="GO:0008610">
    <property type="term" value="P:lipid biosynthetic process"/>
    <property type="evidence" value="ECO:0007669"/>
    <property type="project" value="InterPro"/>
</dbReference>
<keyword evidence="3" id="KW-0808">Transferase</keyword>
<keyword evidence="8" id="KW-1185">Reference proteome</keyword>
<keyword evidence="4" id="KW-0949">S-adenosyl-L-methionine</keyword>
<dbReference type="PIRSF" id="PIRSF003085">
    <property type="entry name" value="CMAS"/>
    <property type="match status" value="1"/>
</dbReference>
<comment type="similarity">
    <text evidence="1">Belongs to the CFA/CMAS family.</text>
</comment>
<evidence type="ECO:0000313" key="8">
    <source>
        <dbReference type="Proteomes" id="UP001301140"/>
    </source>
</evidence>
<organism evidence="7 8">
    <name type="scientific">Marinimicrococcus flavescens</name>
    <dbReference type="NCBI Taxonomy" id="3031815"/>
    <lineage>
        <taxon>Bacteria</taxon>
        <taxon>Pseudomonadati</taxon>
        <taxon>Pseudomonadota</taxon>
        <taxon>Alphaproteobacteria</taxon>
        <taxon>Geminicoccales</taxon>
        <taxon>Geminicoccaceae</taxon>
        <taxon>Marinimicrococcus</taxon>
    </lineage>
</organism>
<keyword evidence="5" id="KW-0443">Lipid metabolism</keyword>
<dbReference type="AlphaFoldDB" id="A0AAP3XQ33"/>
<dbReference type="InterPro" id="IPR029063">
    <property type="entry name" value="SAM-dependent_MTases_sf"/>
</dbReference>
<evidence type="ECO:0000256" key="4">
    <source>
        <dbReference type="ARBA" id="ARBA00022691"/>
    </source>
</evidence>
<evidence type="ECO:0000256" key="1">
    <source>
        <dbReference type="ARBA" id="ARBA00010815"/>
    </source>
</evidence>
<evidence type="ECO:0000313" key="7">
    <source>
        <dbReference type="EMBL" id="MDF1586349.1"/>
    </source>
</evidence>
<dbReference type="RefSeq" id="WP_327788763.1">
    <property type="nucleotide sequence ID" value="NZ_JARGEQ010000082.1"/>
</dbReference>
<feature type="active site" evidence="6">
    <location>
        <position position="391"/>
    </location>
</feature>
<dbReference type="InterPro" id="IPR003333">
    <property type="entry name" value="CMAS"/>
</dbReference>
<dbReference type="CDD" id="cd02440">
    <property type="entry name" value="AdoMet_MTases"/>
    <property type="match status" value="1"/>
</dbReference>
<gene>
    <name evidence="7" type="ORF">PZ740_08110</name>
</gene>
<dbReference type="GO" id="GO:0008168">
    <property type="term" value="F:methyltransferase activity"/>
    <property type="evidence" value="ECO:0007669"/>
    <property type="project" value="UniProtKB-KW"/>
</dbReference>
<evidence type="ECO:0000256" key="5">
    <source>
        <dbReference type="ARBA" id="ARBA00023098"/>
    </source>
</evidence>
<keyword evidence="2" id="KW-0489">Methyltransferase</keyword>
<dbReference type="PANTHER" id="PTHR43667">
    <property type="entry name" value="CYCLOPROPANE-FATTY-ACYL-PHOSPHOLIPID SYNTHASE"/>
    <property type="match status" value="1"/>
</dbReference>
<proteinExistence type="inferred from homology"/>
<evidence type="ECO:0000256" key="6">
    <source>
        <dbReference type="PIRSR" id="PIRSR003085-1"/>
    </source>
</evidence>
<dbReference type="InterPro" id="IPR050723">
    <property type="entry name" value="CFA/CMAS"/>
</dbReference>
<dbReference type="Pfam" id="PF02353">
    <property type="entry name" value="CMAS"/>
    <property type="match status" value="1"/>
</dbReference>
<evidence type="ECO:0000256" key="3">
    <source>
        <dbReference type="ARBA" id="ARBA00022679"/>
    </source>
</evidence>
<evidence type="ECO:0000256" key="2">
    <source>
        <dbReference type="ARBA" id="ARBA00022603"/>
    </source>
</evidence>
<accession>A0AAP3XQ33</accession>
<dbReference type="SUPFAM" id="SSF53335">
    <property type="entry name" value="S-adenosyl-L-methionine-dependent methyltransferases"/>
    <property type="match status" value="1"/>
</dbReference>
<comment type="caution">
    <text evidence="7">The sequence shown here is derived from an EMBL/GenBank/DDBJ whole genome shotgun (WGS) entry which is preliminary data.</text>
</comment>
<protein>
    <submittedName>
        <fullName evidence="7">Cyclopropane-fatty-acyl-phospholipid synthase</fullName>
    </submittedName>
</protein>